<dbReference type="InterPro" id="IPR043198">
    <property type="entry name" value="Cyclin/Ssn8"/>
</dbReference>
<evidence type="ECO:0000259" key="2">
    <source>
        <dbReference type="Pfam" id="PF00134"/>
    </source>
</evidence>
<proteinExistence type="evidence at transcript level"/>
<dbReference type="InterPro" id="IPR036915">
    <property type="entry name" value="Cyclin-like_sf"/>
</dbReference>
<dbReference type="PANTHER" id="PTHR10026">
    <property type="entry name" value="CYCLIN"/>
    <property type="match status" value="1"/>
</dbReference>
<dbReference type="InterPro" id="IPR006671">
    <property type="entry name" value="Cyclin_N"/>
</dbReference>
<evidence type="ECO:0000256" key="1">
    <source>
        <dbReference type="ARBA" id="ARBA00023127"/>
    </source>
</evidence>
<evidence type="ECO:0000313" key="3">
    <source>
        <dbReference type="EMBL" id="QOY46804.1"/>
    </source>
</evidence>
<dbReference type="SUPFAM" id="SSF47954">
    <property type="entry name" value="Cyclin-like"/>
    <property type="match status" value="2"/>
</dbReference>
<organism evidence="3">
    <name type="scientific">Schmidtea mediterranea</name>
    <name type="common">Freshwater planarian flatworm</name>
    <dbReference type="NCBI Taxonomy" id="79327"/>
    <lineage>
        <taxon>Eukaryota</taxon>
        <taxon>Metazoa</taxon>
        <taxon>Spiralia</taxon>
        <taxon>Lophotrochozoa</taxon>
        <taxon>Platyhelminthes</taxon>
        <taxon>Rhabditophora</taxon>
        <taxon>Seriata</taxon>
        <taxon>Tricladida</taxon>
        <taxon>Continenticola</taxon>
        <taxon>Geoplanoidea</taxon>
        <taxon>Dugesiidae</taxon>
        <taxon>Schmidtea</taxon>
    </lineage>
</organism>
<accession>A0A873A9A4</accession>
<dbReference type="GO" id="GO:0016538">
    <property type="term" value="F:cyclin-dependent protein serine/threonine kinase regulator activity"/>
    <property type="evidence" value="ECO:0007669"/>
    <property type="project" value="InterPro"/>
</dbReference>
<dbReference type="Gene3D" id="1.10.472.10">
    <property type="entry name" value="Cyclin-like"/>
    <property type="match status" value="1"/>
</dbReference>
<dbReference type="AlphaFoldDB" id="A0A873A9A4"/>
<dbReference type="Pfam" id="PF00134">
    <property type="entry name" value="Cyclin_N"/>
    <property type="match status" value="1"/>
</dbReference>
<dbReference type="OrthoDB" id="340962at2759"/>
<keyword evidence="1" id="KW-0195">Cyclin</keyword>
<dbReference type="CDD" id="cd20524">
    <property type="entry name" value="CYCLIN_CCNH_rpt1"/>
    <property type="match status" value="1"/>
</dbReference>
<feature type="domain" description="Cyclin N-terminal" evidence="2">
    <location>
        <begin position="77"/>
        <end position="154"/>
    </location>
</feature>
<protein>
    <submittedName>
        <fullName evidence="3">Cyclin H</fullName>
    </submittedName>
</protein>
<name>A0A873A9A4_SCHMD</name>
<sequence length="326" mass="39182">MVFEKSTQSARWIFSKEQLFELRKKANNNSKAQLRKYFNDDIQHCFINGDEELKVVNLFLSMIRHFYRKFVPTLPIQVFGVSVTYFRRFFLKHSVMDFHPREIIVTAIYIACKILEFSISMDTFIKNIPKNSEKYHSYIYNSEWFLIDQLDFDLWVYTPYEPFKSFMVEFRTFSIEKELMNVMSDHYEGELNRIINDPTLNRQFNDTVQSGYNIINDWYETDLMMIFKPNDVALGVVEVCCGNKDIFSEFLFDYVAKKDIIEHEKIINILTQIKDFIKQEMNVSGVDNLKFFESRIDACRNPKYNPQHEVYQSFKKEYDEKFNNFD</sequence>
<reference evidence="3" key="1">
    <citation type="journal article" date="2020" name="Mech. Dev.">
        <title>Conservation analysis of core cell cycle regulators and their transcriptional behavior during limb regeneration in Ambystoma mexicanum.</title>
        <authorList>
            <person name="Espinal-Centeno A."/>
            <person name="Dipp-Alvarez M."/>
            <person name="Saldana C."/>
            <person name="Bako L."/>
            <person name="Cruz-Ramirez A."/>
        </authorList>
    </citation>
    <scope>NUCLEOTIDE SEQUENCE</scope>
</reference>
<gene>
    <name evidence="3" type="primary">CCNH</name>
</gene>
<dbReference type="EMBL" id="MT653691">
    <property type="protein sequence ID" value="QOY46804.1"/>
    <property type="molecule type" value="mRNA"/>
</dbReference>
<dbReference type="GO" id="GO:0006357">
    <property type="term" value="P:regulation of transcription by RNA polymerase II"/>
    <property type="evidence" value="ECO:0007669"/>
    <property type="project" value="InterPro"/>
</dbReference>